<reference evidence="1" key="1">
    <citation type="journal article" date="2022" name="bioRxiv">
        <title>Population genetic analysis of Ophidiomyces ophidiicola, the causative agent of snake fungal disease, indicates recent introductions to the USA.</title>
        <authorList>
            <person name="Ladner J.T."/>
            <person name="Palmer J.M."/>
            <person name="Ettinger C.L."/>
            <person name="Stajich J.E."/>
            <person name="Farrell T.M."/>
            <person name="Glorioso B.M."/>
            <person name="Lawson B."/>
            <person name="Price S.J."/>
            <person name="Stengle A.G."/>
            <person name="Grear D.A."/>
            <person name="Lorch J.M."/>
        </authorList>
    </citation>
    <scope>NUCLEOTIDE SEQUENCE</scope>
    <source>
        <strain evidence="1">NWHC 24266-5</strain>
    </source>
</reference>
<gene>
    <name evidence="1" type="ORF">LOY88_000582</name>
</gene>
<dbReference type="EMBL" id="JALBCA010000006">
    <property type="protein sequence ID" value="KAI2392521.1"/>
    <property type="molecule type" value="Genomic_DNA"/>
</dbReference>
<accession>A0ACB8V4J7</accession>
<name>A0ACB8V4J7_9EURO</name>
<sequence>MDLMKNWIRHHVHAALGFYLDDLPDERSFRQTCSKFSGSEMNDHYVRIKINDRQAVQVIKWRDLTSPIEAVLSDSFSSINARFSDDSVARYVREKKAGIRVNTKGALIKITDFDVLVSRKSRSVPVILLYIRHFEVLGCEGTGMFGSPRHVSSYPTISALAKECQITQKNAVENSLDTSIVHSQQPILDEDSQATDVPESCSTSQAAFSTQVGQNRGLKFEKQQISFPLNSPTYLSADTLLSLLAPHGSKLTGVVTTPRQTSAAEKFPHSVNTMLPPSIRNSCAVTPRGRGNSSMDSMKALSSEDEEESFELCVGKQKSSTNDDSIIQSSSLAAAPNCTSNSLVTKLTNQTLAPATLEPQPTEEAPNDADPWNGWSRISWRDIFISRDQQELIDNLDSWVPPAAGRSLPPGRVPLALLQEWNNKQIKRKAVKDAVQNKNSCSPKPGAYEKQFASLGSMSPLTSSLPPASEFDEDIWPPSPIDDRCVPPDSSPGKSPIPNRGTIRDIRTTQQADDQPYTATHNAEKIFVSQIHRPGFVELSGISAAPEITYSDSSDIEYSIPRGLDTSTQENQSGSVPCSGLSPPALRPVSFTQVQRSPDIAIIRAQSRIKTASFSGPECQQDGPIRSSSDIVVPATFGSVSTSQQFLPANSMQKVTEATTQSSASNDTTSDGFEASQQLVSELGSSIASPDSRLLSTCSVNASLPANSRGMSILPQSSRTDLDLVSKERIKRNRDSCYIQSPSAKRRIVDTEADQTHQPLRRNKNPENQIQVVSIRQNFFCRALSSTEVDKIFHKFKQAYSSYSGNFHAFIHSCLKLLSLRSKGFLSKSILWDDFVYQEAAQYQDYIKKCHNQETLPIPYEQYFLKYITVPSLRKRNLTGKSLELILRLSPDIHEDSRDHIISRAETILESKVDGLLKDNNLEIYQERSPSDSIIVEANGLDKRGGDRPDSLSIPDSEEWHGYETHETASVELGDTDDSRVFQSSQKLSFVNFEQTYMEEEPAGYLGGEETSSHSSSENSRRTLKPTETPAQGSENAIESQIFPPNVSRDKNQYFAVDSGAMLNGPIAQEERPIDEAFFTTESFYPPYRPPKVSTKKQCSSSTTAETSTPTSNWWRDRNTPFKNFARQYVNLHGELGRYRQPGNAEAVPVDENGVILPQSLCNEPVEGKMNSMGWKM</sequence>
<protein>
    <submittedName>
        <fullName evidence="1">Uncharacterized protein</fullName>
    </submittedName>
</protein>
<organism evidence="1">
    <name type="scientific">Ophidiomyces ophidiicola</name>
    <dbReference type="NCBI Taxonomy" id="1387563"/>
    <lineage>
        <taxon>Eukaryota</taxon>
        <taxon>Fungi</taxon>
        <taxon>Dikarya</taxon>
        <taxon>Ascomycota</taxon>
        <taxon>Pezizomycotina</taxon>
        <taxon>Eurotiomycetes</taxon>
        <taxon>Eurotiomycetidae</taxon>
        <taxon>Onygenales</taxon>
        <taxon>Onygenaceae</taxon>
        <taxon>Ophidiomyces</taxon>
    </lineage>
</organism>
<evidence type="ECO:0000313" key="1">
    <source>
        <dbReference type="EMBL" id="KAI2392521.1"/>
    </source>
</evidence>
<proteinExistence type="predicted"/>
<comment type="caution">
    <text evidence="1">The sequence shown here is derived from an EMBL/GenBank/DDBJ whole genome shotgun (WGS) entry which is preliminary data.</text>
</comment>